<keyword evidence="7 11" id="KW-0418">Kinase</keyword>
<comment type="pathway">
    <text evidence="3 11">Cofactor biosynthesis; thiamine diphosphate biosynthesis; 4-methyl-5-(2-phosphoethyl)-thiazole from 5-(2-hydroxyethyl)-4-methylthiazole: step 1/1.</text>
</comment>
<sequence>MIRTIERVRTMNPLIHNITNVVVTNFTANGLLALGASPVMAYAHEEVADMAKIASALVLNMGTLDDKVVESIIIAGKSANENNVPVVFDPVGAGATPYRTESARRILQEVKVDVLRGNAAEIANVIGKEWSIKGVDSGEGKGDIVALAQQAAKELDCIVVITGKKDVITNGEKTYIVENGHPILTKVTGTGCLLSSVIGAFLAASEDPLYASAEALAFYGVAAELAAAKTAEQGPGSFQIEFLNQLANVSNEILEQREKIQQLV</sequence>
<dbReference type="PANTHER" id="PTHR20858:SF17">
    <property type="entry name" value="HYDROXYMETHYLPYRIMIDINE_PHOSPHOMETHYLPYRIMIDINE KINASE THI20-RELATED"/>
    <property type="match status" value="1"/>
</dbReference>
<dbReference type="GO" id="GO:0005829">
    <property type="term" value="C:cytosol"/>
    <property type="evidence" value="ECO:0007669"/>
    <property type="project" value="TreeGrafter"/>
</dbReference>
<dbReference type="GO" id="GO:0009228">
    <property type="term" value="P:thiamine biosynthetic process"/>
    <property type="evidence" value="ECO:0007669"/>
    <property type="project" value="UniProtKB-KW"/>
</dbReference>
<evidence type="ECO:0000313" key="13">
    <source>
        <dbReference type="Proteomes" id="UP000027602"/>
    </source>
</evidence>
<evidence type="ECO:0000256" key="8">
    <source>
        <dbReference type="ARBA" id="ARBA00022840"/>
    </source>
</evidence>
<dbReference type="RefSeq" id="WP_038502139.1">
    <property type="nucleotide sequence ID" value="NZ_CP007739.1"/>
</dbReference>
<feature type="binding site" evidence="11">
    <location>
        <position position="162"/>
    </location>
    <ligand>
        <name>ATP</name>
        <dbReference type="ChEBI" id="CHEBI:30616"/>
    </ligand>
</feature>
<evidence type="ECO:0000256" key="4">
    <source>
        <dbReference type="ARBA" id="ARBA00022679"/>
    </source>
</evidence>
<evidence type="ECO:0000313" key="12">
    <source>
        <dbReference type="EMBL" id="AIE59886.1"/>
    </source>
</evidence>
<dbReference type="GO" id="GO:0009229">
    <property type="term" value="P:thiamine diphosphate biosynthetic process"/>
    <property type="evidence" value="ECO:0007669"/>
    <property type="project" value="UniProtKB-UniRule"/>
</dbReference>
<dbReference type="SUPFAM" id="SSF53613">
    <property type="entry name" value="Ribokinase-like"/>
    <property type="match status" value="1"/>
</dbReference>
<protein>
    <recommendedName>
        <fullName evidence="11">Hydroxyethylthiazole kinase</fullName>
        <ecNumber evidence="11">2.7.1.50</ecNumber>
    </recommendedName>
    <alternativeName>
        <fullName evidence="11">4-methyl-5-beta-hydroxyethylthiazole kinase</fullName>
        <shortName evidence="11">TH kinase</shortName>
        <shortName evidence="11">Thz kinase</shortName>
    </alternativeName>
</protein>
<feature type="binding site" evidence="11">
    <location>
        <position position="189"/>
    </location>
    <ligand>
        <name>substrate</name>
    </ligand>
</feature>
<dbReference type="NCBIfam" id="NF006830">
    <property type="entry name" value="PRK09355.1"/>
    <property type="match status" value="1"/>
</dbReference>
<proteinExistence type="inferred from homology"/>
<evidence type="ECO:0000256" key="2">
    <source>
        <dbReference type="ARBA" id="ARBA00001946"/>
    </source>
</evidence>
<evidence type="ECO:0000256" key="10">
    <source>
        <dbReference type="ARBA" id="ARBA00022977"/>
    </source>
</evidence>
<comment type="function">
    <text evidence="11">Catalyzes the phosphorylation of the hydroxyl group of 4-methyl-5-beta-hydroxyethylthiazole (THZ).</text>
</comment>
<dbReference type="eggNOG" id="COG2145">
    <property type="taxonomic scope" value="Bacteria"/>
</dbReference>
<dbReference type="EC" id="2.7.1.50" evidence="11"/>
<feature type="binding site" evidence="11">
    <location>
        <position position="40"/>
    </location>
    <ligand>
        <name>substrate</name>
    </ligand>
</feature>
<dbReference type="Gene3D" id="3.40.1190.20">
    <property type="match status" value="1"/>
</dbReference>
<dbReference type="AlphaFoldDB" id="A0A068LQ44"/>
<dbReference type="Pfam" id="PF02110">
    <property type="entry name" value="HK"/>
    <property type="match status" value="1"/>
</dbReference>
<keyword evidence="4 11" id="KW-0808">Transferase</keyword>
<dbReference type="Proteomes" id="UP000027602">
    <property type="component" value="Chromosome"/>
</dbReference>
<dbReference type="NCBIfam" id="TIGR00694">
    <property type="entry name" value="thiM"/>
    <property type="match status" value="1"/>
</dbReference>
<evidence type="ECO:0000256" key="6">
    <source>
        <dbReference type="ARBA" id="ARBA00022741"/>
    </source>
</evidence>
<dbReference type="InterPro" id="IPR029056">
    <property type="entry name" value="Ribokinase-like"/>
</dbReference>
<gene>
    <name evidence="12" type="primary">thiM1</name>
    <name evidence="11" type="synonym">thiM</name>
    <name evidence="12" type="ORF">BMMGA3_07370</name>
</gene>
<dbReference type="EMBL" id="CP007739">
    <property type="protein sequence ID" value="AIE59886.1"/>
    <property type="molecule type" value="Genomic_DNA"/>
</dbReference>
<keyword evidence="6 11" id="KW-0547">Nucleotide-binding</keyword>
<evidence type="ECO:0000256" key="5">
    <source>
        <dbReference type="ARBA" id="ARBA00022723"/>
    </source>
</evidence>
<dbReference type="GO" id="GO:0008972">
    <property type="term" value="F:phosphomethylpyrimidine kinase activity"/>
    <property type="evidence" value="ECO:0007669"/>
    <property type="project" value="TreeGrafter"/>
</dbReference>
<organism evidence="12 13">
    <name type="scientific">Bacillus methanolicus (strain MGA3 / ATCC 53907)</name>
    <dbReference type="NCBI Taxonomy" id="796606"/>
    <lineage>
        <taxon>Bacteria</taxon>
        <taxon>Bacillati</taxon>
        <taxon>Bacillota</taxon>
        <taxon>Bacilli</taxon>
        <taxon>Bacillales</taxon>
        <taxon>Bacillaceae</taxon>
        <taxon>Bacillus</taxon>
    </lineage>
</organism>
<reference evidence="12 13" key="1">
    <citation type="journal article" date="2015" name="BMC Genomics">
        <title>Transcriptome analysis of thermophilic methylotrophic Bacillus methanolicus MGA3 using RNA-sequencing provides detailed insights into its previously uncharted transcriptional landscape.</title>
        <authorList>
            <person name="Irla M."/>
            <person name="Neshat A."/>
            <person name="Brautaset T."/>
            <person name="Ruckert C."/>
            <person name="Kalinowski J."/>
            <person name="Wendisch V.F."/>
        </authorList>
    </citation>
    <scope>NUCLEOTIDE SEQUENCE [LARGE SCALE GENOMIC DNA]</scope>
    <source>
        <strain evidence="13">MGA3 / ATCC 53907</strain>
    </source>
</reference>
<evidence type="ECO:0000256" key="3">
    <source>
        <dbReference type="ARBA" id="ARBA00004868"/>
    </source>
</evidence>
<dbReference type="HOGENOM" id="CLU_019943_0_1_9"/>
<keyword evidence="10 11" id="KW-0784">Thiamine biosynthesis</keyword>
<dbReference type="PANTHER" id="PTHR20858">
    <property type="entry name" value="PHOSPHOMETHYLPYRIMIDINE KINASE"/>
    <property type="match status" value="1"/>
</dbReference>
<dbReference type="CDD" id="cd01170">
    <property type="entry name" value="THZ_kinase"/>
    <property type="match status" value="1"/>
</dbReference>
<dbReference type="GO" id="GO:0000287">
    <property type="term" value="F:magnesium ion binding"/>
    <property type="evidence" value="ECO:0007669"/>
    <property type="project" value="UniProtKB-UniRule"/>
</dbReference>
<dbReference type="InterPro" id="IPR000417">
    <property type="entry name" value="Hyethyz_kinase"/>
</dbReference>
<dbReference type="GO" id="GO:0008902">
    <property type="term" value="F:hydroxymethylpyrimidine kinase activity"/>
    <property type="evidence" value="ECO:0007669"/>
    <property type="project" value="TreeGrafter"/>
</dbReference>
<keyword evidence="9 11" id="KW-0460">Magnesium</keyword>
<name>A0A068LQ44_BACMM</name>
<dbReference type="PIRSF" id="PIRSF000513">
    <property type="entry name" value="Thz_kinase"/>
    <property type="match status" value="1"/>
</dbReference>
<keyword evidence="8 11" id="KW-0067">ATP-binding</keyword>
<dbReference type="GO" id="GO:0004417">
    <property type="term" value="F:hydroxyethylthiazole kinase activity"/>
    <property type="evidence" value="ECO:0007669"/>
    <property type="project" value="UniProtKB-UniRule"/>
</dbReference>
<evidence type="ECO:0000256" key="11">
    <source>
        <dbReference type="HAMAP-Rule" id="MF_00228"/>
    </source>
</evidence>
<dbReference type="STRING" id="796606.BMMGA3_07370"/>
<dbReference type="PRINTS" id="PR01099">
    <property type="entry name" value="HYETHTZKNASE"/>
</dbReference>
<dbReference type="HAMAP" id="MF_00228">
    <property type="entry name" value="Thz_kinase"/>
    <property type="match status" value="1"/>
</dbReference>
<comment type="similarity">
    <text evidence="11">Belongs to the Thz kinase family.</text>
</comment>
<keyword evidence="5 11" id="KW-0479">Metal-binding</keyword>
<feature type="binding site" evidence="11">
    <location>
        <position position="116"/>
    </location>
    <ligand>
        <name>ATP</name>
        <dbReference type="ChEBI" id="CHEBI:30616"/>
    </ligand>
</feature>
<keyword evidence="13" id="KW-1185">Reference proteome</keyword>
<evidence type="ECO:0000256" key="7">
    <source>
        <dbReference type="ARBA" id="ARBA00022777"/>
    </source>
</evidence>
<comment type="catalytic activity">
    <reaction evidence="1 11">
        <text>5-(2-hydroxyethyl)-4-methylthiazole + ATP = 4-methyl-5-(2-phosphooxyethyl)-thiazole + ADP + H(+)</text>
        <dbReference type="Rhea" id="RHEA:24212"/>
        <dbReference type="ChEBI" id="CHEBI:15378"/>
        <dbReference type="ChEBI" id="CHEBI:17957"/>
        <dbReference type="ChEBI" id="CHEBI:30616"/>
        <dbReference type="ChEBI" id="CHEBI:58296"/>
        <dbReference type="ChEBI" id="CHEBI:456216"/>
        <dbReference type="EC" id="2.7.1.50"/>
    </reaction>
</comment>
<accession>A0A068LQ44</accession>
<comment type="cofactor">
    <cofactor evidence="2 11">
        <name>Mg(2+)</name>
        <dbReference type="ChEBI" id="CHEBI:18420"/>
    </cofactor>
</comment>
<dbReference type="UniPathway" id="UPA00060">
    <property type="reaction ID" value="UER00139"/>
</dbReference>
<evidence type="ECO:0000256" key="9">
    <source>
        <dbReference type="ARBA" id="ARBA00022842"/>
    </source>
</evidence>
<evidence type="ECO:0000256" key="1">
    <source>
        <dbReference type="ARBA" id="ARBA00001771"/>
    </source>
</evidence>
<dbReference type="KEGG" id="bmet:BMMGA3_07370"/>
<dbReference type="GO" id="GO:0005524">
    <property type="term" value="F:ATP binding"/>
    <property type="evidence" value="ECO:0007669"/>
    <property type="project" value="UniProtKB-UniRule"/>
</dbReference>